<protein>
    <submittedName>
        <fullName evidence="2">SPX domain-containing protein 5 isoform X2</fullName>
    </submittedName>
</protein>
<dbReference type="InterPro" id="IPR004331">
    <property type="entry name" value="SPX_dom"/>
</dbReference>
<evidence type="ECO:0000259" key="1">
    <source>
        <dbReference type="PROSITE" id="PS51382"/>
    </source>
</evidence>
<organism evidence="2 3">
    <name type="scientific">Canna indica</name>
    <name type="common">Indian-shot</name>
    <dbReference type="NCBI Taxonomy" id="4628"/>
    <lineage>
        <taxon>Eukaryota</taxon>
        <taxon>Viridiplantae</taxon>
        <taxon>Streptophyta</taxon>
        <taxon>Embryophyta</taxon>
        <taxon>Tracheophyta</taxon>
        <taxon>Spermatophyta</taxon>
        <taxon>Magnoliopsida</taxon>
        <taxon>Liliopsida</taxon>
        <taxon>Zingiberales</taxon>
        <taxon>Cannaceae</taxon>
        <taxon>Canna</taxon>
    </lineage>
</organism>
<dbReference type="GO" id="GO:0016036">
    <property type="term" value="P:cellular response to phosphate starvation"/>
    <property type="evidence" value="ECO:0007669"/>
    <property type="project" value="InterPro"/>
</dbReference>
<dbReference type="CDD" id="cd14481">
    <property type="entry name" value="SPX_AtSPX1_like"/>
    <property type="match status" value="1"/>
</dbReference>
<dbReference type="PROSITE" id="PS51382">
    <property type="entry name" value="SPX"/>
    <property type="match status" value="1"/>
</dbReference>
<accession>A0AAQ3K9R4</accession>
<proteinExistence type="predicted"/>
<dbReference type="AlphaFoldDB" id="A0AAQ3K9R4"/>
<gene>
    <name evidence="2" type="ORF">Cni_G12624</name>
</gene>
<dbReference type="Proteomes" id="UP001327560">
    <property type="component" value="Chromosome 4"/>
</dbReference>
<keyword evidence="3" id="KW-1185">Reference proteome</keyword>
<reference evidence="2 3" key="1">
    <citation type="submission" date="2023-10" db="EMBL/GenBank/DDBJ databases">
        <title>Chromosome-scale genome assembly provides insights into flower coloration mechanisms of Canna indica.</title>
        <authorList>
            <person name="Li C."/>
        </authorList>
    </citation>
    <scope>NUCLEOTIDE SEQUENCE [LARGE SCALE GENOMIC DNA]</scope>
    <source>
        <tissue evidence="2">Flower</tissue>
    </source>
</reference>
<dbReference type="PANTHER" id="PTHR45978:SF2">
    <property type="entry name" value="SPX DOMAIN-CONTAINING PROTEIN 3"/>
    <property type="match status" value="1"/>
</dbReference>
<feature type="domain" description="SPX" evidence="1">
    <location>
        <begin position="1"/>
        <end position="153"/>
    </location>
</feature>
<name>A0AAQ3K9R4_9LILI</name>
<dbReference type="Pfam" id="PF03105">
    <property type="entry name" value="SPX"/>
    <property type="match status" value="2"/>
</dbReference>
<dbReference type="InterPro" id="IPR031142">
    <property type="entry name" value="SPX_prot"/>
</dbReference>
<dbReference type="EMBL" id="CP136893">
    <property type="protein sequence ID" value="WOL03904.1"/>
    <property type="molecule type" value="Genomic_DNA"/>
</dbReference>
<evidence type="ECO:0000313" key="3">
    <source>
        <dbReference type="Proteomes" id="UP001327560"/>
    </source>
</evidence>
<dbReference type="GO" id="GO:0070417">
    <property type="term" value="P:cellular response to cold"/>
    <property type="evidence" value="ECO:0007669"/>
    <property type="project" value="UniProtKB-ARBA"/>
</dbReference>
<dbReference type="PANTHER" id="PTHR45978">
    <property type="entry name" value="SPX DOMAIN-CONTAINING PROTEIN 3"/>
    <property type="match status" value="1"/>
</dbReference>
<evidence type="ECO:0000313" key="2">
    <source>
        <dbReference type="EMBL" id="WOL03904.1"/>
    </source>
</evidence>
<sequence>MKFGKTLRRLIQETLPEWRDKFLSYKDLKKLVRLIAMTQPCSTAEAKFIYLVNGEIDKFNTFFEEQEEEFIIRQKEFQERIKEVIETYGLTGSQPNEEHYAAAMAGIEMDIVNFHGEMVLLKNYSNINCTGLSKILKKYDKRTGGLLRLAFIEYILKQPFLTTDQISELVKECESTIDSVFPAPRQEQPERRDEASVVAEQGILRNVVAAVETMQELQ</sequence>